<dbReference type="Pfam" id="PF07228">
    <property type="entry name" value="SpoIIE"/>
    <property type="match status" value="1"/>
</dbReference>
<dbReference type="CDD" id="cd06225">
    <property type="entry name" value="HAMP"/>
    <property type="match status" value="1"/>
</dbReference>
<dbReference type="PANTHER" id="PTHR43156">
    <property type="entry name" value="STAGE II SPORULATION PROTEIN E-RELATED"/>
    <property type="match status" value="1"/>
</dbReference>
<dbReference type="Proteomes" id="UP000777784">
    <property type="component" value="Unassembled WGS sequence"/>
</dbReference>
<proteinExistence type="predicted"/>
<dbReference type="SMART" id="SM00304">
    <property type="entry name" value="HAMP"/>
    <property type="match status" value="1"/>
</dbReference>
<dbReference type="PANTHER" id="PTHR43156:SF2">
    <property type="entry name" value="STAGE II SPORULATION PROTEIN E"/>
    <property type="match status" value="1"/>
</dbReference>
<feature type="domain" description="PPM-type phosphatase" evidence="4">
    <location>
        <begin position="565"/>
        <end position="779"/>
    </location>
</feature>
<evidence type="ECO:0000256" key="1">
    <source>
        <dbReference type="ARBA" id="ARBA00022801"/>
    </source>
</evidence>
<feature type="transmembrane region" description="Helical" evidence="2">
    <location>
        <begin position="61"/>
        <end position="83"/>
    </location>
</feature>
<dbReference type="GO" id="GO:0016791">
    <property type="term" value="F:phosphatase activity"/>
    <property type="evidence" value="ECO:0007669"/>
    <property type="project" value="TreeGrafter"/>
</dbReference>
<feature type="transmembrane region" description="Helical" evidence="2">
    <location>
        <begin position="26"/>
        <end position="49"/>
    </location>
</feature>
<sequence length="780" mass="85281">MTAYLFHLLGLSIALAWYRYRSRPKLSGLLILWCIGIITCRVGPILVGFIYGSAERTIGPFALNLVLVTGWVGSIILLHVILSLTLWRRQQNRRFWVWAALFIAALLIAGFGRKLYPLVVILAIPWLWALRWREGLGARALTLVSFVSFISLLLCGYSIGVDGKIFPSDIALSIFQFQSFASTMALIYAALTLPRTANRIHLSIRRIRNRLLVSHLLAGVVPVVLVALFLLLSGALFLSTYRGLIATKLITQSSEAAVERLSATLSESGEIASHPFGMGVRSQMVLIQEGDNPAYSLGKTPAFPPDSLLGIDSPSADTPLLWDGQALYLRARVDTVYNGHPFRIEALTIVDSLHMARVSDLLGIPVRISPSLRVLRNAGGVTIDSNTGVNTSPAIGPGQPDWKQLPGGAIIHCLQWNNHQWDRTAIPVLSSATLGESLMALISAGESNPLAIAILIILGILAVLVLGASWITTTMVYGMGRSIARSVRSLTEATRELSKGNLSHRIFVEDQDELWSVASSFNTMARGLERGRSMELEQQRYNEELKLAYDIQKRLLPRSAPQLDGLELAGLSLSAREIGGDYFDYIELDDGRLGVVVADVAGKGVPAALLMSSFRASLRSQDLCRQGPAETMGRLNRFIYSSVDPGRFITVFLAIIDPAAGNLRYAQAGHEPPILVDSKGSIETLTTAGLVLGLKPRIEYEEAGVDLPRDSLLTIFTDGVTEAQSPDGDFFGEMRLHRLLQNCNKEPCDDLLRRIMAELSSYSGPSTQSDDITVVLARRT</sequence>
<dbReference type="Gene3D" id="6.10.340.10">
    <property type="match status" value="1"/>
</dbReference>
<dbReference type="InterPro" id="IPR052016">
    <property type="entry name" value="Bact_Sigma-Reg"/>
</dbReference>
<dbReference type="SUPFAM" id="SSF81606">
    <property type="entry name" value="PP2C-like"/>
    <property type="match status" value="1"/>
</dbReference>
<comment type="caution">
    <text evidence="5">The sequence shown here is derived from an EMBL/GenBank/DDBJ whole genome shotgun (WGS) entry which is preliminary data.</text>
</comment>
<evidence type="ECO:0000259" key="3">
    <source>
        <dbReference type="PROSITE" id="PS50885"/>
    </source>
</evidence>
<dbReference type="InterPro" id="IPR003660">
    <property type="entry name" value="HAMP_dom"/>
</dbReference>
<dbReference type="SUPFAM" id="SSF158472">
    <property type="entry name" value="HAMP domain-like"/>
    <property type="match status" value="1"/>
</dbReference>
<dbReference type="GO" id="GO:0016020">
    <property type="term" value="C:membrane"/>
    <property type="evidence" value="ECO:0007669"/>
    <property type="project" value="InterPro"/>
</dbReference>
<keyword evidence="2" id="KW-0472">Membrane</keyword>
<feature type="transmembrane region" description="Helical" evidence="2">
    <location>
        <begin position="95"/>
        <end position="128"/>
    </location>
</feature>
<protein>
    <submittedName>
        <fullName evidence="5">SpoIIE family protein phosphatase</fullName>
    </submittedName>
</protein>
<feature type="domain" description="HAMP" evidence="3">
    <location>
        <begin position="481"/>
        <end position="533"/>
    </location>
</feature>
<dbReference type="PROSITE" id="PS50885">
    <property type="entry name" value="HAMP"/>
    <property type="match status" value="1"/>
</dbReference>
<dbReference type="InterPro" id="IPR001932">
    <property type="entry name" value="PPM-type_phosphatase-like_dom"/>
</dbReference>
<dbReference type="Gene3D" id="3.60.40.10">
    <property type="entry name" value="PPM-type phosphatase domain"/>
    <property type="match status" value="1"/>
</dbReference>
<evidence type="ECO:0000256" key="2">
    <source>
        <dbReference type="SAM" id="Phobius"/>
    </source>
</evidence>
<dbReference type="GO" id="GO:0007165">
    <property type="term" value="P:signal transduction"/>
    <property type="evidence" value="ECO:0007669"/>
    <property type="project" value="InterPro"/>
</dbReference>
<feature type="transmembrane region" description="Helical" evidence="2">
    <location>
        <begin position="212"/>
        <end position="238"/>
    </location>
</feature>
<feature type="transmembrane region" description="Helical" evidence="2">
    <location>
        <begin position="171"/>
        <end position="191"/>
    </location>
</feature>
<dbReference type="AlphaFoldDB" id="A0A948W5Y5"/>
<evidence type="ECO:0000313" key="6">
    <source>
        <dbReference type="Proteomes" id="UP000777784"/>
    </source>
</evidence>
<accession>A0A948W5Y5</accession>
<gene>
    <name evidence="5" type="ORF">KJ970_03950</name>
</gene>
<dbReference type="InterPro" id="IPR036457">
    <property type="entry name" value="PPM-type-like_dom_sf"/>
</dbReference>
<dbReference type="EMBL" id="JAHJDP010000023">
    <property type="protein sequence ID" value="MBU2690056.1"/>
    <property type="molecule type" value="Genomic_DNA"/>
</dbReference>
<feature type="transmembrane region" description="Helical" evidence="2">
    <location>
        <begin position="450"/>
        <end position="478"/>
    </location>
</feature>
<dbReference type="PROSITE" id="PS51746">
    <property type="entry name" value="PPM_2"/>
    <property type="match status" value="1"/>
</dbReference>
<evidence type="ECO:0000259" key="4">
    <source>
        <dbReference type="PROSITE" id="PS51746"/>
    </source>
</evidence>
<dbReference type="SMART" id="SM00331">
    <property type="entry name" value="PP2C_SIG"/>
    <property type="match status" value="1"/>
</dbReference>
<keyword evidence="2" id="KW-1133">Transmembrane helix</keyword>
<keyword evidence="2" id="KW-0812">Transmembrane</keyword>
<dbReference type="Pfam" id="PF00672">
    <property type="entry name" value="HAMP"/>
    <property type="match status" value="1"/>
</dbReference>
<organism evidence="5 6">
    <name type="scientific">Eiseniibacteriota bacterium</name>
    <dbReference type="NCBI Taxonomy" id="2212470"/>
    <lineage>
        <taxon>Bacteria</taxon>
        <taxon>Candidatus Eiseniibacteriota</taxon>
    </lineage>
</organism>
<evidence type="ECO:0000313" key="5">
    <source>
        <dbReference type="EMBL" id="MBU2690056.1"/>
    </source>
</evidence>
<reference evidence="5" key="1">
    <citation type="submission" date="2021-05" db="EMBL/GenBank/DDBJ databases">
        <title>Energy efficiency and biological interactions define the core microbiome of deep oligotrophic groundwater.</title>
        <authorList>
            <person name="Mehrshad M."/>
            <person name="Lopez-Fernandez M."/>
            <person name="Bell E."/>
            <person name="Bernier-Latmani R."/>
            <person name="Bertilsson S."/>
            <person name="Dopson M."/>
        </authorList>
    </citation>
    <scope>NUCLEOTIDE SEQUENCE</scope>
    <source>
        <strain evidence="5">Modern_marine.mb.64</strain>
    </source>
</reference>
<feature type="transmembrane region" description="Helical" evidence="2">
    <location>
        <begin position="140"/>
        <end position="159"/>
    </location>
</feature>
<keyword evidence="1" id="KW-0378">Hydrolase</keyword>
<name>A0A948W5Y5_UNCEI</name>